<feature type="binding site" evidence="17">
    <location>
        <position position="9"/>
    </location>
    <ligand>
        <name>[4Fe-4S] cluster</name>
        <dbReference type="ChEBI" id="CHEBI:49883"/>
    </ligand>
</feature>
<proteinExistence type="inferred from homology"/>
<reference evidence="19" key="3">
    <citation type="submission" date="2023-01" db="EMBL/GenBank/DDBJ databases">
        <title>Human gut microbiome strain richness.</title>
        <authorList>
            <person name="Chen-Liaw A."/>
        </authorList>
    </citation>
    <scope>NUCLEOTIDE SEQUENCE</scope>
    <source>
        <strain evidence="19">RTP21484st1_B7_RTP21484_190118</strain>
    </source>
</reference>
<keyword evidence="13 17" id="KW-1015">Disulfide bond</keyword>
<dbReference type="Pfam" id="PF02677">
    <property type="entry name" value="QueH"/>
    <property type="match status" value="1"/>
</dbReference>
<evidence type="ECO:0000256" key="5">
    <source>
        <dbReference type="ARBA" id="ARBA00016895"/>
    </source>
</evidence>
<evidence type="ECO:0000256" key="2">
    <source>
        <dbReference type="ARBA" id="ARBA00004691"/>
    </source>
</evidence>
<evidence type="ECO:0000256" key="16">
    <source>
        <dbReference type="ARBA" id="ARBA00047415"/>
    </source>
</evidence>
<comment type="function">
    <text evidence="1 17">Catalyzes the conversion of epoxyqueuosine (oQ) to queuosine (Q), which is a hypermodified base found in the wobble positions of tRNA(Asp), tRNA(Asn), tRNA(His) and tRNA(Tyr).</text>
</comment>
<accession>A0A1Y3Y5E8</accession>
<organism evidence="20 24">
    <name type="scientific">Odoribacter splanchnicus</name>
    <dbReference type="NCBI Taxonomy" id="28118"/>
    <lineage>
        <taxon>Bacteria</taxon>
        <taxon>Pseudomonadati</taxon>
        <taxon>Bacteroidota</taxon>
        <taxon>Bacteroidia</taxon>
        <taxon>Bacteroidales</taxon>
        <taxon>Odoribacteraceae</taxon>
        <taxon>Odoribacter</taxon>
    </lineage>
</organism>
<evidence type="ECO:0000313" key="21">
    <source>
        <dbReference type="EMBL" id="RGV26386.1"/>
    </source>
</evidence>
<comment type="catalytic activity">
    <reaction evidence="16 17">
        <text>epoxyqueuosine(34) in tRNA + AH2 = queuosine(34) in tRNA + A + H2O</text>
        <dbReference type="Rhea" id="RHEA:32159"/>
        <dbReference type="Rhea" id="RHEA-COMP:18571"/>
        <dbReference type="Rhea" id="RHEA-COMP:18582"/>
        <dbReference type="ChEBI" id="CHEBI:13193"/>
        <dbReference type="ChEBI" id="CHEBI:15377"/>
        <dbReference type="ChEBI" id="CHEBI:17499"/>
        <dbReference type="ChEBI" id="CHEBI:194431"/>
        <dbReference type="ChEBI" id="CHEBI:194443"/>
        <dbReference type="EC" id="1.17.99.6"/>
    </reaction>
</comment>
<dbReference type="Proteomes" id="UP000283426">
    <property type="component" value="Unassembled WGS sequence"/>
</dbReference>
<dbReference type="EMBL" id="JAKNDN010000027">
    <property type="protein sequence ID" value="MCG4960929.1"/>
    <property type="molecule type" value="Genomic_DNA"/>
</dbReference>
<feature type="binding site" evidence="17">
    <location>
        <position position="10"/>
    </location>
    <ligand>
        <name>[4Fe-4S] cluster</name>
        <dbReference type="ChEBI" id="CHEBI:49883"/>
    </ligand>
</feature>
<dbReference type="Proteomes" id="UP000284434">
    <property type="component" value="Unassembled WGS sequence"/>
</dbReference>
<dbReference type="EMBL" id="QRYW01000018">
    <property type="protein sequence ID" value="RGV26386.1"/>
    <property type="molecule type" value="Genomic_DNA"/>
</dbReference>
<keyword evidence="9 17" id="KW-0671">Queuosine biosynthesis</keyword>
<dbReference type="AlphaFoldDB" id="A0A1Y3Y5E8"/>
<evidence type="ECO:0000313" key="18">
    <source>
        <dbReference type="EMBL" id="MCG4960929.1"/>
    </source>
</evidence>
<evidence type="ECO:0000313" key="19">
    <source>
        <dbReference type="EMBL" id="MDB9224515.1"/>
    </source>
</evidence>
<evidence type="ECO:0000256" key="11">
    <source>
        <dbReference type="ARBA" id="ARBA00023004"/>
    </source>
</evidence>
<evidence type="ECO:0000256" key="8">
    <source>
        <dbReference type="ARBA" id="ARBA00022723"/>
    </source>
</evidence>
<dbReference type="EC" id="1.17.99.6" evidence="4 17"/>
<dbReference type="InterPro" id="IPR003828">
    <property type="entry name" value="QueH"/>
</dbReference>
<dbReference type="Proteomes" id="UP001199750">
    <property type="component" value="Unassembled WGS sequence"/>
</dbReference>
<evidence type="ECO:0000256" key="17">
    <source>
        <dbReference type="HAMAP-Rule" id="MF_02089"/>
    </source>
</evidence>
<evidence type="ECO:0000256" key="6">
    <source>
        <dbReference type="ARBA" id="ARBA00022485"/>
    </source>
</evidence>
<evidence type="ECO:0000313" key="23">
    <source>
        <dbReference type="Proteomes" id="UP000283426"/>
    </source>
</evidence>
<keyword evidence="11 17" id="KW-0408">Iron</keyword>
<dbReference type="EMBL" id="QRYC01000027">
    <property type="protein sequence ID" value="RGU54674.1"/>
    <property type="molecule type" value="Genomic_DNA"/>
</dbReference>
<dbReference type="GO" id="GO:0046872">
    <property type="term" value="F:metal ion binding"/>
    <property type="evidence" value="ECO:0007669"/>
    <property type="project" value="UniProtKB-KW"/>
</dbReference>
<dbReference type="GO" id="GO:0052693">
    <property type="term" value="F:epoxyqueuosine reductase activity"/>
    <property type="evidence" value="ECO:0007669"/>
    <property type="project" value="UniProtKB-UniRule"/>
</dbReference>
<evidence type="ECO:0000256" key="9">
    <source>
        <dbReference type="ARBA" id="ARBA00022785"/>
    </source>
</evidence>
<evidence type="ECO:0000256" key="7">
    <source>
        <dbReference type="ARBA" id="ARBA00022694"/>
    </source>
</evidence>
<name>A0A1Y3Y5E8_9BACT</name>
<feature type="binding site" evidence="17">
    <location>
        <position position="91"/>
    </location>
    <ligand>
        <name>[4Fe-4S] cluster</name>
        <dbReference type="ChEBI" id="CHEBI:49883"/>
    </ligand>
</feature>
<keyword evidence="8 17" id="KW-0479">Metal-binding</keyword>
<feature type="binding site" evidence="17">
    <location>
        <position position="88"/>
    </location>
    <ligand>
        <name>[4Fe-4S] cluster</name>
        <dbReference type="ChEBI" id="CHEBI:49883"/>
    </ligand>
</feature>
<reference evidence="23 24" key="1">
    <citation type="submission" date="2018-08" db="EMBL/GenBank/DDBJ databases">
        <title>A genome reference for cultivated species of the human gut microbiota.</title>
        <authorList>
            <person name="Zou Y."/>
            <person name="Xue W."/>
            <person name="Luo G."/>
        </authorList>
    </citation>
    <scope>NUCLEOTIDE SEQUENCE [LARGE SCALE GENOMIC DNA]</scope>
    <source>
        <strain evidence="21 23">AF14-6AC</strain>
        <strain evidence="20 24">AF16-14</strain>
        <strain evidence="22 25">OF03-11</strain>
    </source>
</reference>
<dbReference type="OMA" id="PNIHPYT"/>
<dbReference type="EMBL" id="QSCO01000003">
    <property type="protein sequence ID" value="RGY09247.1"/>
    <property type="molecule type" value="Genomic_DNA"/>
</dbReference>
<dbReference type="GO" id="GO:0051539">
    <property type="term" value="F:4 iron, 4 sulfur cluster binding"/>
    <property type="evidence" value="ECO:0007669"/>
    <property type="project" value="UniProtKB-UniRule"/>
</dbReference>
<evidence type="ECO:0000256" key="10">
    <source>
        <dbReference type="ARBA" id="ARBA00023002"/>
    </source>
</evidence>
<evidence type="ECO:0000256" key="13">
    <source>
        <dbReference type="ARBA" id="ARBA00023157"/>
    </source>
</evidence>
<evidence type="ECO:0000256" key="12">
    <source>
        <dbReference type="ARBA" id="ARBA00023014"/>
    </source>
</evidence>
<gene>
    <name evidence="17" type="primary">queH</name>
    <name evidence="21" type="ORF">DWW24_09555</name>
    <name evidence="20" type="ORF">DWW57_15330</name>
    <name evidence="22" type="ORF">DXA53_02900</name>
    <name evidence="18" type="ORF">L0P03_13895</name>
    <name evidence="19" type="ORF">PN645_16140</name>
</gene>
<feature type="disulfide bond" description="Redox-active" evidence="17">
    <location>
        <begin position="171"/>
        <end position="173"/>
    </location>
</feature>
<dbReference type="RefSeq" id="WP_013612726.1">
    <property type="nucleotide sequence ID" value="NZ_BAABYK010000001.1"/>
</dbReference>
<keyword evidence="10 17" id="KW-0560">Oxidoreductase</keyword>
<evidence type="ECO:0000256" key="1">
    <source>
        <dbReference type="ARBA" id="ARBA00002268"/>
    </source>
</evidence>
<comment type="caution">
    <text evidence="20">The sequence shown here is derived from an EMBL/GenBank/DDBJ whole genome shotgun (WGS) entry which is preliminary data.</text>
</comment>
<dbReference type="HAMAP" id="MF_02089">
    <property type="entry name" value="QueH"/>
    <property type="match status" value="1"/>
</dbReference>
<dbReference type="GeneID" id="61275779"/>
<dbReference type="PANTHER" id="PTHR36701">
    <property type="entry name" value="EPOXYQUEUOSINE REDUCTASE QUEH"/>
    <property type="match status" value="1"/>
</dbReference>
<evidence type="ECO:0000256" key="4">
    <source>
        <dbReference type="ARBA" id="ARBA00012622"/>
    </source>
</evidence>
<comment type="similarity">
    <text evidence="3 17">Belongs to the QueH family.</text>
</comment>
<evidence type="ECO:0000256" key="14">
    <source>
        <dbReference type="ARBA" id="ARBA00023284"/>
    </source>
</evidence>
<dbReference type="Proteomes" id="UP001212263">
    <property type="component" value="Unassembled WGS sequence"/>
</dbReference>
<protein>
    <recommendedName>
        <fullName evidence="5 17">Epoxyqueuosine reductase QueH</fullName>
        <ecNumber evidence="4 17">1.17.99.6</ecNumber>
    </recommendedName>
    <alternativeName>
        <fullName evidence="15 17">Queuosine biosynthesis protein QueH</fullName>
    </alternativeName>
</protein>
<dbReference type="GO" id="GO:0008616">
    <property type="term" value="P:tRNA queuosine(34) biosynthetic process"/>
    <property type="evidence" value="ECO:0007669"/>
    <property type="project" value="UniProtKB-UniRule"/>
</dbReference>
<dbReference type="GO" id="GO:0016787">
    <property type="term" value="F:hydrolase activity"/>
    <property type="evidence" value="ECO:0007669"/>
    <property type="project" value="UniProtKB-KW"/>
</dbReference>
<keyword evidence="6 17" id="KW-0004">4Fe-4S</keyword>
<evidence type="ECO:0000256" key="15">
    <source>
        <dbReference type="ARBA" id="ARBA00031446"/>
    </source>
</evidence>
<comment type="pathway">
    <text evidence="2 17">tRNA modification; tRNA-queuosine biosynthesis.</text>
</comment>
<evidence type="ECO:0000313" key="24">
    <source>
        <dbReference type="Proteomes" id="UP000284243"/>
    </source>
</evidence>
<sequence length="186" mass="21621">MENVLLHSCCAPCSAAIVEWMLAQDIRPTLYYFNPNIFPQEEYEIRKSECSRYAQKLGLEIIDGDYDHTAWLSDVAGLEDEPERGKRCLQCFKIRLLATAKLADERGFRLFTTTLASSRWKSLQQITEAGKWAAARFEGLEFWEKNWRKGGLSERRKILLAENGFYNQQYCGCEFSFRKPQNNDLP</sequence>
<evidence type="ECO:0000313" key="25">
    <source>
        <dbReference type="Proteomes" id="UP000284434"/>
    </source>
</evidence>
<reference evidence="18" key="2">
    <citation type="submission" date="2022-01" db="EMBL/GenBank/DDBJ databases">
        <title>Collection of gut derived symbiotic bacterial strains cultured from healthy donors.</title>
        <authorList>
            <person name="Lin H."/>
            <person name="Kohout C."/>
            <person name="Waligurski E."/>
            <person name="Pamer E.G."/>
        </authorList>
    </citation>
    <scope>NUCLEOTIDE SEQUENCE</scope>
    <source>
        <strain evidence="18">DFI.1.149</strain>
    </source>
</reference>
<evidence type="ECO:0000313" key="20">
    <source>
        <dbReference type="EMBL" id="RGU54674.1"/>
    </source>
</evidence>
<evidence type="ECO:0000313" key="22">
    <source>
        <dbReference type="EMBL" id="RGY09247.1"/>
    </source>
</evidence>
<dbReference type="EMBL" id="JAQMRD010000026">
    <property type="protein sequence ID" value="MDB9224515.1"/>
    <property type="molecule type" value="Genomic_DNA"/>
</dbReference>
<keyword evidence="7 17" id="KW-0819">tRNA processing</keyword>
<keyword evidence="20" id="KW-0378">Hydrolase</keyword>
<keyword evidence="12 17" id="KW-0411">Iron-sulfur</keyword>
<dbReference type="UniPathway" id="UPA00392"/>
<dbReference type="PANTHER" id="PTHR36701:SF1">
    <property type="entry name" value="EPOXYQUEUOSINE REDUCTASE QUEH"/>
    <property type="match status" value="1"/>
</dbReference>
<keyword evidence="14 17" id="KW-0676">Redox-active center</keyword>
<evidence type="ECO:0000256" key="3">
    <source>
        <dbReference type="ARBA" id="ARBA00008207"/>
    </source>
</evidence>
<dbReference type="Proteomes" id="UP000284243">
    <property type="component" value="Unassembled WGS sequence"/>
</dbReference>